<reference evidence="1" key="1">
    <citation type="submission" date="2019-08" db="EMBL/GenBank/DDBJ databases">
        <authorList>
            <person name="Kucharzyk K."/>
            <person name="Murdoch R.W."/>
            <person name="Higgins S."/>
            <person name="Loffler F."/>
        </authorList>
    </citation>
    <scope>NUCLEOTIDE SEQUENCE</scope>
</reference>
<dbReference type="AlphaFoldDB" id="A0A644X3F8"/>
<name>A0A644X3F8_9ZZZZ</name>
<accession>A0A644X3F8</accession>
<sequence length="288" mass="35132">MKLEEYIFKRKKEDGINEYDISNRAENTRICVNYIFEYFNNYLETTAADEKTLLQEEKIDKYRHLLREYDAEVREWLVSLYASYGKYMHRNLSAFITDTYFLLYDSEAEFRALSYKVYSNAIKRFDFLDGHSEMIYLFIKDYFKIESSFSSYNQGFAISESIDEWIYNTYRKVGVNIYRFCDEWAHYLYNYPDKWPKAHKKRSEYYYGKKDSDSLKDSVFWDYDYRQKNNLFGLDSLYRDMPKKPFVKGKKQEFEVVLMYCWLHSVTSDDDYWEEYKGKVLDGLGDRR</sequence>
<comment type="caution">
    <text evidence="1">The sequence shown here is derived from an EMBL/GenBank/DDBJ whole genome shotgun (WGS) entry which is preliminary data.</text>
</comment>
<evidence type="ECO:0000313" key="1">
    <source>
        <dbReference type="EMBL" id="MPM10609.1"/>
    </source>
</evidence>
<dbReference type="EMBL" id="VSSQ01001716">
    <property type="protein sequence ID" value="MPM10609.1"/>
    <property type="molecule type" value="Genomic_DNA"/>
</dbReference>
<protein>
    <submittedName>
        <fullName evidence="1">Uncharacterized protein</fullName>
    </submittedName>
</protein>
<proteinExistence type="predicted"/>
<gene>
    <name evidence="1" type="ORF">SDC9_56941</name>
</gene>
<organism evidence="1">
    <name type="scientific">bioreactor metagenome</name>
    <dbReference type="NCBI Taxonomy" id="1076179"/>
    <lineage>
        <taxon>unclassified sequences</taxon>
        <taxon>metagenomes</taxon>
        <taxon>ecological metagenomes</taxon>
    </lineage>
</organism>